<comment type="caution">
    <text evidence="2">The sequence shown here is derived from an EMBL/GenBank/DDBJ whole genome shotgun (WGS) entry which is preliminary data.</text>
</comment>
<evidence type="ECO:0000313" key="2">
    <source>
        <dbReference type="EMBL" id="KAI7801267.1"/>
    </source>
</evidence>
<reference evidence="2" key="1">
    <citation type="submission" date="2021-02" db="EMBL/GenBank/DDBJ databases">
        <title>Comparative genomics reveals that relaxation of natural selection precedes convergent phenotypic evolution of cavefish.</title>
        <authorList>
            <person name="Peng Z."/>
        </authorList>
    </citation>
    <scope>NUCLEOTIDE SEQUENCE</scope>
    <source>
        <tissue evidence="2">Muscle</tissue>
    </source>
</reference>
<feature type="transmembrane region" description="Helical" evidence="1">
    <location>
        <begin position="68"/>
        <end position="90"/>
    </location>
</feature>
<protein>
    <submittedName>
        <fullName evidence="2">Uncharacterized protein</fullName>
    </submittedName>
</protein>
<evidence type="ECO:0000313" key="3">
    <source>
        <dbReference type="Proteomes" id="UP001059041"/>
    </source>
</evidence>
<gene>
    <name evidence="2" type="ORF">IRJ41_002305</name>
</gene>
<keyword evidence="3" id="KW-1185">Reference proteome</keyword>
<proteinExistence type="predicted"/>
<name>A0A9W7TPV0_TRIRA</name>
<evidence type="ECO:0000256" key="1">
    <source>
        <dbReference type="SAM" id="Phobius"/>
    </source>
</evidence>
<organism evidence="2 3">
    <name type="scientific">Triplophysa rosa</name>
    <name type="common">Cave loach</name>
    <dbReference type="NCBI Taxonomy" id="992332"/>
    <lineage>
        <taxon>Eukaryota</taxon>
        <taxon>Metazoa</taxon>
        <taxon>Chordata</taxon>
        <taxon>Craniata</taxon>
        <taxon>Vertebrata</taxon>
        <taxon>Euteleostomi</taxon>
        <taxon>Actinopterygii</taxon>
        <taxon>Neopterygii</taxon>
        <taxon>Teleostei</taxon>
        <taxon>Ostariophysi</taxon>
        <taxon>Cypriniformes</taxon>
        <taxon>Nemacheilidae</taxon>
        <taxon>Triplophysa</taxon>
    </lineage>
</organism>
<sequence>MKLSARPVFVLLSVCVDYHFNAAHFGKSVLLFSQPGNNEGMGGRMNRATCISEKKTRPISVRLRMSTVTGVGAVILFVVLLSLMQLRLYLNRMLLKASEFFACTTGSQDAVDLHEEGLPSQTLPLKGSLVPHRERRRRE</sequence>
<dbReference type="Proteomes" id="UP001059041">
    <property type="component" value="Linkage Group LG13"/>
</dbReference>
<dbReference type="AlphaFoldDB" id="A0A9W7TPV0"/>
<keyword evidence="1" id="KW-0812">Transmembrane</keyword>
<accession>A0A9W7TPV0</accession>
<keyword evidence="1" id="KW-0472">Membrane</keyword>
<keyword evidence="1" id="KW-1133">Transmembrane helix</keyword>
<dbReference type="EMBL" id="JAFHDT010000013">
    <property type="protein sequence ID" value="KAI7801267.1"/>
    <property type="molecule type" value="Genomic_DNA"/>
</dbReference>